<dbReference type="PROSITE" id="PS51292">
    <property type="entry name" value="ZF_RING_CH"/>
    <property type="match status" value="1"/>
</dbReference>
<accession>A0AAV9C7W3</accession>
<feature type="region of interest" description="Disordered" evidence="4">
    <location>
        <begin position="24"/>
        <end position="58"/>
    </location>
</feature>
<sequence length="207" mass="22760">MGGDHVVLYVDQLAILPGLVEGAPVPSGESSSSAHHVEIPSSTGEKNKGESGVPEEEEPLIQTVECRICQEEDLVKNLEVPCACSGSLKFAHRKCVQRWCNEKGDITCEICHQPYKPGYIAPPPRVLPDEMAIDIRQCGRTYRYVRPHVLMCPPRRTSTPNGGWTIAGTPLDLNDPHLLAMAAANVTFWNPSMTNMQLQMLFAAQLL</sequence>
<dbReference type="GO" id="GO:0016567">
    <property type="term" value="P:protein ubiquitination"/>
    <property type="evidence" value="ECO:0007669"/>
    <property type="project" value="TreeGrafter"/>
</dbReference>
<feature type="domain" description="RING-CH-type" evidence="5">
    <location>
        <begin position="58"/>
        <end position="118"/>
    </location>
</feature>
<dbReference type="FunFam" id="3.30.40.10:FF:000146">
    <property type="entry name" value="RING/FYVE/PHD zinc finger protein"/>
    <property type="match status" value="1"/>
</dbReference>
<dbReference type="EMBL" id="JAUJYO010000021">
    <property type="protein sequence ID" value="KAK1284332.1"/>
    <property type="molecule type" value="Genomic_DNA"/>
</dbReference>
<keyword evidence="2" id="KW-0863">Zinc-finger</keyword>
<organism evidence="6 7">
    <name type="scientific">Acorus calamus</name>
    <name type="common">Sweet flag</name>
    <dbReference type="NCBI Taxonomy" id="4465"/>
    <lineage>
        <taxon>Eukaryota</taxon>
        <taxon>Viridiplantae</taxon>
        <taxon>Streptophyta</taxon>
        <taxon>Embryophyta</taxon>
        <taxon>Tracheophyta</taxon>
        <taxon>Spermatophyta</taxon>
        <taxon>Magnoliopsida</taxon>
        <taxon>Liliopsida</taxon>
        <taxon>Acoraceae</taxon>
        <taxon>Acorus</taxon>
    </lineage>
</organism>
<reference evidence="6" key="2">
    <citation type="submission" date="2023-06" db="EMBL/GenBank/DDBJ databases">
        <authorList>
            <person name="Ma L."/>
            <person name="Liu K.-W."/>
            <person name="Li Z."/>
            <person name="Hsiao Y.-Y."/>
            <person name="Qi Y."/>
            <person name="Fu T."/>
            <person name="Tang G."/>
            <person name="Zhang D."/>
            <person name="Sun W.-H."/>
            <person name="Liu D.-K."/>
            <person name="Li Y."/>
            <person name="Chen G.-Z."/>
            <person name="Liu X.-D."/>
            <person name="Liao X.-Y."/>
            <person name="Jiang Y.-T."/>
            <person name="Yu X."/>
            <person name="Hao Y."/>
            <person name="Huang J."/>
            <person name="Zhao X.-W."/>
            <person name="Ke S."/>
            <person name="Chen Y.-Y."/>
            <person name="Wu W.-L."/>
            <person name="Hsu J.-L."/>
            <person name="Lin Y.-F."/>
            <person name="Huang M.-D."/>
            <person name="Li C.-Y."/>
            <person name="Huang L."/>
            <person name="Wang Z.-W."/>
            <person name="Zhao X."/>
            <person name="Zhong W.-Y."/>
            <person name="Peng D.-H."/>
            <person name="Ahmad S."/>
            <person name="Lan S."/>
            <person name="Zhang J.-S."/>
            <person name="Tsai W.-C."/>
            <person name="Van De Peer Y."/>
            <person name="Liu Z.-J."/>
        </authorList>
    </citation>
    <scope>NUCLEOTIDE SEQUENCE</scope>
    <source>
        <strain evidence="6">CP</strain>
        <tissue evidence="6">Leaves</tissue>
    </source>
</reference>
<dbReference type="GO" id="GO:0008270">
    <property type="term" value="F:zinc ion binding"/>
    <property type="evidence" value="ECO:0007669"/>
    <property type="project" value="UniProtKB-KW"/>
</dbReference>
<evidence type="ECO:0000256" key="2">
    <source>
        <dbReference type="ARBA" id="ARBA00022771"/>
    </source>
</evidence>
<reference evidence="6" key="1">
    <citation type="journal article" date="2023" name="Nat. Commun.">
        <title>Diploid and tetraploid genomes of Acorus and the evolution of monocots.</title>
        <authorList>
            <person name="Ma L."/>
            <person name="Liu K.W."/>
            <person name="Li Z."/>
            <person name="Hsiao Y.Y."/>
            <person name="Qi Y."/>
            <person name="Fu T."/>
            <person name="Tang G.D."/>
            <person name="Zhang D."/>
            <person name="Sun W.H."/>
            <person name="Liu D.K."/>
            <person name="Li Y."/>
            <person name="Chen G.Z."/>
            <person name="Liu X.D."/>
            <person name="Liao X.Y."/>
            <person name="Jiang Y.T."/>
            <person name="Yu X."/>
            <person name="Hao Y."/>
            <person name="Huang J."/>
            <person name="Zhao X.W."/>
            <person name="Ke S."/>
            <person name="Chen Y.Y."/>
            <person name="Wu W.L."/>
            <person name="Hsu J.L."/>
            <person name="Lin Y.F."/>
            <person name="Huang M.D."/>
            <person name="Li C.Y."/>
            <person name="Huang L."/>
            <person name="Wang Z.W."/>
            <person name="Zhao X."/>
            <person name="Zhong W.Y."/>
            <person name="Peng D.H."/>
            <person name="Ahmad S."/>
            <person name="Lan S."/>
            <person name="Zhang J.S."/>
            <person name="Tsai W.C."/>
            <person name="Van de Peer Y."/>
            <person name="Liu Z.J."/>
        </authorList>
    </citation>
    <scope>NUCLEOTIDE SEQUENCE</scope>
    <source>
        <strain evidence="6">CP</strain>
    </source>
</reference>
<keyword evidence="3" id="KW-0862">Zinc</keyword>
<evidence type="ECO:0000256" key="4">
    <source>
        <dbReference type="SAM" id="MobiDB-lite"/>
    </source>
</evidence>
<evidence type="ECO:0000256" key="3">
    <source>
        <dbReference type="ARBA" id="ARBA00022833"/>
    </source>
</evidence>
<evidence type="ECO:0000259" key="5">
    <source>
        <dbReference type="PROSITE" id="PS51292"/>
    </source>
</evidence>
<keyword evidence="7" id="KW-1185">Reference proteome</keyword>
<evidence type="ECO:0000256" key="1">
    <source>
        <dbReference type="ARBA" id="ARBA00022723"/>
    </source>
</evidence>
<comment type="caution">
    <text evidence="6">The sequence shown here is derived from an EMBL/GenBank/DDBJ whole genome shotgun (WGS) entry which is preliminary data.</text>
</comment>
<proteinExistence type="predicted"/>
<name>A0AAV9C7W3_ACOCL</name>
<evidence type="ECO:0000313" key="7">
    <source>
        <dbReference type="Proteomes" id="UP001180020"/>
    </source>
</evidence>
<dbReference type="Proteomes" id="UP001180020">
    <property type="component" value="Unassembled WGS sequence"/>
</dbReference>
<dbReference type="InterPro" id="IPR011016">
    <property type="entry name" value="Znf_RING-CH"/>
</dbReference>
<dbReference type="GO" id="GO:0016020">
    <property type="term" value="C:membrane"/>
    <property type="evidence" value="ECO:0007669"/>
    <property type="project" value="TreeGrafter"/>
</dbReference>
<gene>
    <name evidence="6" type="ORF">QJS10_CPB21g00641</name>
</gene>
<dbReference type="SUPFAM" id="SSF57850">
    <property type="entry name" value="RING/U-box"/>
    <property type="match status" value="1"/>
</dbReference>
<protein>
    <recommendedName>
        <fullName evidence="5">RING-CH-type domain-containing protein</fullName>
    </recommendedName>
</protein>
<keyword evidence="1" id="KW-0479">Metal-binding</keyword>
<dbReference type="PANTHER" id="PTHR23012:SF215">
    <property type="entry name" value="RING_FYVE_PHD ZINC FINGER SUPERFAMILY PROTEIN"/>
    <property type="match status" value="1"/>
</dbReference>
<evidence type="ECO:0000313" key="6">
    <source>
        <dbReference type="EMBL" id="KAK1284332.1"/>
    </source>
</evidence>
<dbReference type="SMART" id="SM00744">
    <property type="entry name" value="RINGv"/>
    <property type="match status" value="1"/>
</dbReference>
<dbReference type="InterPro" id="IPR013083">
    <property type="entry name" value="Znf_RING/FYVE/PHD"/>
</dbReference>
<dbReference type="AlphaFoldDB" id="A0AAV9C7W3"/>
<feature type="compositionally biased region" description="Polar residues" evidence="4">
    <location>
        <begin position="28"/>
        <end position="44"/>
    </location>
</feature>
<dbReference type="PANTHER" id="PTHR23012">
    <property type="entry name" value="RING/FYVE/PHD ZINC FINGER DOMAIN-CONTAINING"/>
    <property type="match status" value="1"/>
</dbReference>
<dbReference type="Gene3D" id="3.30.40.10">
    <property type="entry name" value="Zinc/RING finger domain, C3HC4 (zinc finger)"/>
    <property type="match status" value="1"/>
</dbReference>
<dbReference type="GO" id="GO:0004842">
    <property type="term" value="F:ubiquitin-protein transferase activity"/>
    <property type="evidence" value="ECO:0007669"/>
    <property type="project" value="TreeGrafter"/>
</dbReference>
<dbReference type="InterPro" id="IPR033275">
    <property type="entry name" value="MARCH-like"/>
</dbReference>
<dbReference type="CDD" id="cd16495">
    <property type="entry name" value="RING_CH-C4HC3_MARCH"/>
    <property type="match status" value="1"/>
</dbReference>
<dbReference type="Pfam" id="PF12906">
    <property type="entry name" value="RINGv"/>
    <property type="match status" value="1"/>
</dbReference>